<evidence type="ECO:0000313" key="3">
    <source>
        <dbReference type="Proteomes" id="UP000003250"/>
    </source>
</evidence>
<protein>
    <submittedName>
        <fullName evidence="2">Uncharacterized protein</fullName>
    </submittedName>
</protein>
<dbReference type="AlphaFoldDB" id="H0I1I5"/>
<name>H0I1I5_9HYPH</name>
<dbReference type="Proteomes" id="UP000003250">
    <property type="component" value="Unassembled WGS sequence"/>
</dbReference>
<dbReference type="EMBL" id="AHAM01000283">
    <property type="protein sequence ID" value="EHK53142.1"/>
    <property type="molecule type" value="Genomic_DNA"/>
</dbReference>
<feature type="region of interest" description="Disordered" evidence="1">
    <location>
        <begin position="1"/>
        <end position="23"/>
    </location>
</feature>
<gene>
    <name evidence="2" type="ORF">MAXJ12_31614</name>
</gene>
<keyword evidence="3" id="KW-1185">Reference proteome</keyword>
<sequence length="78" mass="8445">MQGQGTFRPHQSEIGHGNPSGTIAGGFAELDHILCGKSETHMLPKPCRFAFRPAGMAEQTASPLKLAEELEEIERLGQ</sequence>
<accession>H0I1I5</accession>
<evidence type="ECO:0000313" key="2">
    <source>
        <dbReference type="EMBL" id="EHK53142.1"/>
    </source>
</evidence>
<evidence type="ECO:0000256" key="1">
    <source>
        <dbReference type="SAM" id="MobiDB-lite"/>
    </source>
</evidence>
<reference evidence="2 3" key="1">
    <citation type="journal article" date="2012" name="J. Bacteriol.">
        <title>Draft Genome Sequence of Mesorhizobium alhagi CCNWXJ12-2T, a Novel Salt-Resistant Species Isolated from the Desert of Northwestern China.</title>
        <authorList>
            <person name="Zhou M."/>
            <person name="Chen W."/>
            <person name="Chen H."/>
            <person name="Wei G."/>
        </authorList>
    </citation>
    <scope>NUCLEOTIDE SEQUENCE [LARGE SCALE GENOMIC DNA]</scope>
    <source>
        <strain evidence="2 3">CCNWXJ12-2</strain>
    </source>
</reference>
<organism evidence="2 3">
    <name type="scientific">Mesorhizobium alhagi CCNWXJ12-2</name>
    <dbReference type="NCBI Taxonomy" id="1107882"/>
    <lineage>
        <taxon>Bacteria</taxon>
        <taxon>Pseudomonadati</taxon>
        <taxon>Pseudomonadota</taxon>
        <taxon>Alphaproteobacteria</taxon>
        <taxon>Hyphomicrobiales</taxon>
        <taxon>Phyllobacteriaceae</taxon>
        <taxon>Allomesorhizobium</taxon>
    </lineage>
</organism>
<proteinExistence type="predicted"/>